<accession>A0A9W6T8R6</accession>
<evidence type="ECO:0000313" key="3">
    <source>
        <dbReference type="EMBL" id="GME82801.1"/>
    </source>
</evidence>
<reference evidence="3" key="1">
    <citation type="submission" date="2023-04" db="EMBL/GenBank/DDBJ databases">
        <title>Candida boidinii NBRC 10035.</title>
        <authorList>
            <person name="Ichikawa N."/>
            <person name="Sato H."/>
            <person name="Tonouchi N."/>
        </authorList>
    </citation>
    <scope>NUCLEOTIDE SEQUENCE</scope>
    <source>
        <strain evidence="3">NBRC 10035</strain>
    </source>
</reference>
<dbReference type="Proteomes" id="UP001165120">
    <property type="component" value="Unassembled WGS sequence"/>
</dbReference>
<sequence length="99" mass="11172">MLLPLPLLIEFDLLFAVVLIEGDNNWLFDSCKTFILILSLFDLSESDEVSNLSKVFISSFLLGGVFEFEFVLDDDDEVEDDDADKDGEEEKVGFDPVVD</sequence>
<keyword evidence="4" id="KW-1185">Reference proteome</keyword>
<evidence type="ECO:0000313" key="4">
    <source>
        <dbReference type="Proteomes" id="UP001165120"/>
    </source>
</evidence>
<evidence type="ECO:0000256" key="2">
    <source>
        <dbReference type="SAM" id="SignalP"/>
    </source>
</evidence>
<gene>
    <name evidence="3" type="ORF">Cboi02_000684200</name>
</gene>
<keyword evidence="2" id="KW-0732">Signal</keyword>
<proteinExistence type="predicted"/>
<protein>
    <submittedName>
        <fullName evidence="3">Unnamed protein product</fullName>
    </submittedName>
</protein>
<comment type="caution">
    <text evidence="3">The sequence shown here is derived from an EMBL/GenBank/DDBJ whole genome shotgun (WGS) entry which is preliminary data.</text>
</comment>
<organism evidence="3 4">
    <name type="scientific">Candida boidinii</name>
    <name type="common">Yeast</name>
    <dbReference type="NCBI Taxonomy" id="5477"/>
    <lineage>
        <taxon>Eukaryota</taxon>
        <taxon>Fungi</taxon>
        <taxon>Dikarya</taxon>
        <taxon>Ascomycota</taxon>
        <taxon>Saccharomycotina</taxon>
        <taxon>Pichiomycetes</taxon>
        <taxon>Pichiales</taxon>
        <taxon>Pichiaceae</taxon>
        <taxon>Ogataea</taxon>
        <taxon>Ogataea/Candida clade</taxon>
    </lineage>
</organism>
<evidence type="ECO:0000256" key="1">
    <source>
        <dbReference type="SAM" id="MobiDB-lite"/>
    </source>
</evidence>
<name>A0A9W6T8R6_CANBO</name>
<feature type="chain" id="PRO_5040883443" evidence="2">
    <location>
        <begin position="23"/>
        <end position="99"/>
    </location>
</feature>
<feature type="signal peptide" evidence="2">
    <location>
        <begin position="1"/>
        <end position="22"/>
    </location>
</feature>
<feature type="region of interest" description="Disordered" evidence="1">
    <location>
        <begin position="77"/>
        <end position="99"/>
    </location>
</feature>
<feature type="compositionally biased region" description="Acidic residues" evidence="1">
    <location>
        <begin position="77"/>
        <end position="87"/>
    </location>
</feature>
<dbReference type="AlphaFoldDB" id="A0A9W6T8R6"/>
<dbReference type="EMBL" id="BSXN01005468">
    <property type="protein sequence ID" value="GME82801.1"/>
    <property type="molecule type" value="Genomic_DNA"/>
</dbReference>